<keyword evidence="1" id="KW-1133">Transmembrane helix</keyword>
<protein>
    <submittedName>
        <fullName evidence="2">Uncharacterized protein</fullName>
    </submittedName>
</protein>
<comment type="caution">
    <text evidence="2">The sequence shown here is derived from an EMBL/GenBank/DDBJ whole genome shotgun (WGS) entry which is preliminary data.</text>
</comment>
<accession>A0A840Q4Q0</accession>
<evidence type="ECO:0000313" key="3">
    <source>
        <dbReference type="Proteomes" id="UP000584374"/>
    </source>
</evidence>
<evidence type="ECO:0000256" key="1">
    <source>
        <dbReference type="SAM" id="Phobius"/>
    </source>
</evidence>
<reference evidence="2 3" key="1">
    <citation type="submission" date="2020-08" db="EMBL/GenBank/DDBJ databases">
        <title>Sequencing the genomes of 1000 actinobacteria strains.</title>
        <authorList>
            <person name="Klenk H.-P."/>
        </authorList>
    </citation>
    <scope>NUCLEOTIDE SEQUENCE [LARGE SCALE GENOMIC DNA]</scope>
    <source>
        <strain evidence="2 3">DSM 45584</strain>
    </source>
</reference>
<name>A0A840Q4Q0_9PSEU</name>
<dbReference type="RefSeq" id="WP_184726385.1">
    <property type="nucleotide sequence ID" value="NZ_JACHIW010000001.1"/>
</dbReference>
<keyword evidence="1" id="KW-0472">Membrane</keyword>
<feature type="transmembrane region" description="Helical" evidence="1">
    <location>
        <begin position="119"/>
        <end position="143"/>
    </location>
</feature>
<evidence type="ECO:0000313" key="2">
    <source>
        <dbReference type="EMBL" id="MBB5154957.1"/>
    </source>
</evidence>
<dbReference type="AlphaFoldDB" id="A0A840Q4Q0"/>
<organism evidence="2 3">
    <name type="scientific">Saccharopolyspora phatthalungensis</name>
    <dbReference type="NCBI Taxonomy" id="664693"/>
    <lineage>
        <taxon>Bacteria</taxon>
        <taxon>Bacillati</taxon>
        <taxon>Actinomycetota</taxon>
        <taxon>Actinomycetes</taxon>
        <taxon>Pseudonocardiales</taxon>
        <taxon>Pseudonocardiaceae</taxon>
        <taxon>Saccharopolyspora</taxon>
    </lineage>
</organism>
<keyword evidence="3" id="KW-1185">Reference proteome</keyword>
<keyword evidence="1" id="KW-0812">Transmembrane</keyword>
<dbReference type="EMBL" id="JACHIW010000001">
    <property type="protein sequence ID" value="MBB5154957.1"/>
    <property type="molecule type" value="Genomic_DNA"/>
</dbReference>
<feature type="transmembrane region" description="Helical" evidence="1">
    <location>
        <begin position="155"/>
        <end position="181"/>
    </location>
</feature>
<feature type="transmembrane region" description="Helical" evidence="1">
    <location>
        <begin position="202"/>
        <end position="223"/>
    </location>
</feature>
<sequence length="225" mass="24768">MSVTRAVRDADDYGVRNLGHVLVTIDDLEALLAVTRSLDPENQATLAFDGGSFSEAEDLRSLSDDELRSVWITGRSGFMVTLNANQARVRGSKRERDAVYKWARARRTRLRSNSPADRLLSGLRIFVSLTFLVTLVSGTIGLLQKGETPAFLVVTYILTSSITCVVMWTLHFIFGSSGAVLRAQSLEQYREDERSSQRHRQVGAISVAGVVVTLVIGVLGLILKK</sequence>
<gene>
    <name evidence="2" type="ORF">BJ970_002491</name>
</gene>
<dbReference type="Proteomes" id="UP000584374">
    <property type="component" value="Unassembled WGS sequence"/>
</dbReference>
<proteinExistence type="predicted"/>